<dbReference type="InterPro" id="IPR000014">
    <property type="entry name" value="PAS"/>
</dbReference>
<dbReference type="Proteomes" id="UP001418637">
    <property type="component" value="Unassembled WGS sequence"/>
</dbReference>
<dbReference type="SMART" id="SM00388">
    <property type="entry name" value="HisKA"/>
    <property type="match status" value="1"/>
</dbReference>
<dbReference type="PROSITE" id="PS50109">
    <property type="entry name" value="HIS_KIN"/>
    <property type="match status" value="1"/>
</dbReference>
<protein>
    <recommendedName>
        <fullName evidence="2">histidine kinase</fullName>
        <ecNumber evidence="2">2.7.13.3</ecNumber>
    </recommendedName>
</protein>
<evidence type="ECO:0000256" key="1">
    <source>
        <dbReference type="ARBA" id="ARBA00000085"/>
    </source>
</evidence>
<dbReference type="InterPro" id="IPR036097">
    <property type="entry name" value="HisK_dim/P_sf"/>
</dbReference>
<dbReference type="PROSITE" id="PS50113">
    <property type="entry name" value="PAC"/>
    <property type="match status" value="2"/>
</dbReference>
<dbReference type="Pfam" id="PF02518">
    <property type="entry name" value="HATPase_c"/>
    <property type="match status" value="1"/>
</dbReference>
<dbReference type="PANTHER" id="PTHR43065:SF49">
    <property type="entry name" value="HISTIDINE KINASE"/>
    <property type="match status" value="1"/>
</dbReference>
<dbReference type="InterPro" id="IPR000700">
    <property type="entry name" value="PAS-assoc_C"/>
</dbReference>
<dbReference type="InterPro" id="IPR004358">
    <property type="entry name" value="Sig_transdc_His_kin-like_C"/>
</dbReference>
<gene>
    <name evidence="9" type="ORF">WJT86_01995</name>
</gene>
<dbReference type="InterPro" id="IPR003661">
    <property type="entry name" value="HisK_dim/P_dom"/>
</dbReference>
<name>A0ABV0BFU2_9HYPH</name>
<dbReference type="SUPFAM" id="SSF52172">
    <property type="entry name" value="CheY-like"/>
    <property type="match status" value="1"/>
</dbReference>
<feature type="domain" description="Response regulatory" evidence="6">
    <location>
        <begin position="531"/>
        <end position="646"/>
    </location>
</feature>
<dbReference type="InterPro" id="IPR001610">
    <property type="entry name" value="PAC"/>
</dbReference>
<dbReference type="SUPFAM" id="SSF47384">
    <property type="entry name" value="Homodimeric domain of signal transducing histidine kinase"/>
    <property type="match status" value="1"/>
</dbReference>
<evidence type="ECO:0000256" key="3">
    <source>
        <dbReference type="ARBA" id="ARBA00022553"/>
    </source>
</evidence>
<evidence type="ECO:0000259" key="6">
    <source>
        <dbReference type="PROSITE" id="PS50110"/>
    </source>
</evidence>
<dbReference type="CDD" id="cd00082">
    <property type="entry name" value="HisKA"/>
    <property type="match status" value="1"/>
</dbReference>
<comment type="caution">
    <text evidence="9">The sequence shown here is derived from an EMBL/GenBank/DDBJ whole genome shotgun (WGS) entry which is preliminary data.</text>
</comment>
<feature type="domain" description="PAC" evidence="8">
    <location>
        <begin position="216"/>
        <end position="268"/>
    </location>
</feature>
<keyword evidence="10" id="KW-1185">Reference proteome</keyword>
<reference evidence="9 10" key="1">
    <citation type="submission" date="2024-04" db="EMBL/GenBank/DDBJ databases">
        <title>A novel species isolated from cricket.</title>
        <authorList>
            <person name="Wang H.-C."/>
        </authorList>
    </citation>
    <scope>NUCLEOTIDE SEQUENCE [LARGE SCALE GENOMIC DNA]</scope>
    <source>
        <strain evidence="9 10">WL0021</strain>
    </source>
</reference>
<proteinExistence type="predicted"/>
<dbReference type="PRINTS" id="PR00344">
    <property type="entry name" value="BCTRLSENSOR"/>
</dbReference>
<dbReference type="InterPro" id="IPR005467">
    <property type="entry name" value="His_kinase_dom"/>
</dbReference>
<evidence type="ECO:0000256" key="4">
    <source>
        <dbReference type="PROSITE-ProRule" id="PRU00169"/>
    </source>
</evidence>
<dbReference type="InterPro" id="IPR035965">
    <property type="entry name" value="PAS-like_dom_sf"/>
</dbReference>
<evidence type="ECO:0000313" key="10">
    <source>
        <dbReference type="Proteomes" id="UP001418637"/>
    </source>
</evidence>
<dbReference type="PROSITE" id="PS50112">
    <property type="entry name" value="PAS"/>
    <property type="match status" value="2"/>
</dbReference>
<feature type="modified residue" description="4-aspartylphosphate" evidence="4">
    <location>
        <position position="581"/>
    </location>
</feature>
<comment type="catalytic activity">
    <reaction evidence="1">
        <text>ATP + protein L-histidine = ADP + protein N-phospho-L-histidine.</text>
        <dbReference type="EC" id="2.7.13.3"/>
    </reaction>
</comment>
<dbReference type="EC" id="2.7.13.3" evidence="2"/>
<dbReference type="PROSITE" id="PS50110">
    <property type="entry name" value="RESPONSE_REGULATORY"/>
    <property type="match status" value="1"/>
</dbReference>
<dbReference type="CDD" id="cd00130">
    <property type="entry name" value="PAS"/>
    <property type="match status" value="2"/>
</dbReference>
<dbReference type="Pfam" id="PF00512">
    <property type="entry name" value="HisKA"/>
    <property type="match status" value="1"/>
</dbReference>
<feature type="domain" description="PAS" evidence="7">
    <location>
        <begin position="13"/>
        <end position="71"/>
    </location>
</feature>
<organism evidence="9 10">
    <name type="scientific">Hohaiivirga grylli</name>
    <dbReference type="NCBI Taxonomy" id="3133970"/>
    <lineage>
        <taxon>Bacteria</taxon>
        <taxon>Pseudomonadati</taxon>
        <taxon>Pseudomonadota</taxon>
        <taxon>Alphaproteobacteria</taxon>
        <taxon>Hyphomicrobiales</taxon>
        <taxon>Methylobacteriaceae</taxon>
        <taxon>Hohaiivirga</taxon>
    </lineage>
</organism>
<dbReference type="PANTHER" id="PTHR43065">
    <property type="entry name" value="SENSOR HISTIDINE KINASE"/>
    <property type="match status" value="1"/>
</dbReference>
<dbReference type="InterPro" id="IPR011006">
    <property type="entry name" value="CheY-like_superfamily"/>
</dbReference>
<dbReference type="Gene3D" id="3.30.450.20">
    <property type="entry name" value="PAS domain"/>
    <property type="match status" value="2"/>
</dbReference>
<dbReference type="EMBL" id="JBBYXI010000001">
    <property type="protein sequence ID" value="MEN3929832.1"/>
    <property type="molecule type" value="Genomic_DNA"/>
</dbReference>
<dbReference type="RefSeq" id="WP_346335814.1">
    <property type="nucleotide sequence ID" value="NZ_JBBYXI010000001.1"/>
</dbReference>
<keyword evidence="3 4" id="KW-0597">Phosphoprotein</keyword>
<evidence type="ECO:0000259" key="7">
    <source>
        <dbReference type="PROSITE" id="PS50112"/>
    </source>
</evidence>
<dbReference type="SMART" id="SM00387">
    <property type="entry name" value="HATPase_c"/>
    <property type="match status" value="1"/>
</dbReference>
<evidence type="ECO:0000259" key="8">
    <source>
        <dbReference type="PROSITE" id="PS50113"/>
    </source>
</evidence>
<dbReference type="SUPFAM" id="SSF55874">
    <property type="entry name" value="ATPase domain of HSP90 chaperone/DNA topoisomerase II/histidine kinase"/>
    <property type="match status" value="1"/>
</dbReference>
<dbReference type="SUPFAM" id="SSF55785">
    <property type="entry name" value="PYP-like sensor domain (PAS domain)"/>
    <property type="match status" value="2"/>
</dbReference>
<dbReference type="NCBIfam" id="TIGR00229">
    <property type="entry name" value="sensory_box"/>
    <property type="match status" value="2"/>
</dbReference>
<accession>A0ABV0BFU2</accession>
<dbReference type="Gene3D" id="3.30.565.10">
    <property type="entry name" value="Histidine kinase-like ATPase, C-terminal domain"/>
    <property type="match status" value="1"/>
</dbReference>
<evidence type="ECO:0000256" key="2">
    <source>
        <dbReference type="ARBA" id="ARBA00012438"/>
    </source>
</evidence>
<evidence type="ECO:0000313" key="9">
    <source>
        <dbReference type="EMBL" id="MEN3929832.1"/>
    </source>
</evidence>
<dbReference type="Gene3D" id="3.40.50.2300">
    <property type="match status" value="1"/>
</dbReference>
<dbReference type="Pfam" id="PF13426">
    <property type="entry name" value="PAS_9"/>
    <property type="match status" value="2"/>
</dbReference>
<dbReference type="InterPro" id="IPR003594">
    <property type="entry name" value="HATPase_dom"/>
</dbReference>
<evidence type="ECO:0000259" key="5">
    <source>
        <dbReference type="PROSITE" id="PS50109"/>
    </source>
</evidence>
<feature type="domain" description="Histidine kinase" evidence="5">
    <location>
        <begin position="288"/>
        <end position="510"/>
    </location>
</feature>
<dbReference type="Gene3D" id="1.10.287.130">
    <property type="match status" value="1"/>
</dbReference>
<sequence length="649" mass="72465">MKQDTSTLHLFDENQRWKLMIDAMADYAIYMLNVDGKVASWNSGAEKIKGYKADEIIGQHFSIFYTPEDRQAGLPHHSLDVAQREGRWEAEGWRVCKDGRRFWAVIVIDPIRDENGTLLGFTKITRDITERVRAHRELMESERRFRLFVQSVTDYAIFMLDPDGYITNWNAGAQRIKGYTEEEAVGRHFSCFYTEEDRALGIPLKSLQTAKNEGKYDAEGWRIRKDGSYFRAHVVIDPVYDTDGTLIGYAKITRDITERRKTESDLQETRDALFQAQKMEAVGQLTGGLAHDFNNLLTVIVNSLEILSRRTLDERETRLLNNARLAASRGAKLTNQLLAFSRRQALAPDIHDINRLIAGFDSVLRGASGATVELQFELAEKLALTKVDSAQFESALLNLVVNARDAMPDGGKVRIETADVQVNGEERNTIGPLKPGHYVSVTVTDQGTGIPADLLQRIFEPFFTTKAMGKGTGLGLSQVYGFARQSEGGIEVVRSDATGTCIRLYLPATQEVVVAGKSADTEAQVSLSGMLVLVVEDEQEVRESAVAILETLGCTALVAENAEEAEAVLQKHANIDVLFSDIVFRTGVDGFVLARNVREKYPDIGIILTSGHPGKLSIEQKMVEGAQFIPKPYRLEDLARRLETLDKRK</sequence>
<feature type="domain" description="PAC" evidence="8">
    <location>
        <begin position="86"/>
        <end position="140"/>
    </location>
</feature>
<dbReference type="InterPro" id="IPR001789">
    <property type="entry name" value="Sig_transdc_resp-reg_receiver"/>
</dbReference>
<dbReference type="InterPro" id="IPR036890">
    <property type="entry name" value="HATPase_C_sf"/>
</dbReference>
<feature type="domain" description="PAS" evidence="7">
    <location>
        <begin position="141"/>
        <end position="198"/>
    </location>
</feature>
<dbReference type="SMART" id="SM00086">
    <property type="entry name" value="PAC"/>
    <property type="match status" value="2"/>
</dbReference>
<dbReference type="Pfam" id="PF00072">
    <property type="entry name" value="Response_reg"/>
    <property type="match status" value="1"/>
</dbReference>
<dbReference type="SMART" id="SM00448">
    <property type="entry name" value="REC"/>
    <property type="match status" value="1"/>
</dbReference>
<dbReference type="SMART" id="SM00091">
    <property type="entry name" value="PAS"/>
    <property type="match status" value="2"/>
</dbReference>